<dbReference type="EMBL" id="FNUS01000003">
    <property type="protein sequence ID" value="SEG18485.1"/>
    <property type="molecule type" value="Genomic_DNA"/>
</dbReference>
<evidence type="ECO:0000313" key="2">
    <source>
        <dbReference type="Proteomes" id="UP000236738"/>
    </source>
</evidence>
<dbReference type="AlphaFoldDB" id="A0A1H5Y3W2"/>
<accession>A0A1H5Y3W2</accession>
<dbReference type="OrthoDB" id="9803739at2"/>
<name>A0A1H5Y3W2_9FLAO</name>
<dbReference type="SUPFAM" id="SSF53681">
    <property type="entry name" value="Aspartate/glutamate racemase"/>
    <property type="match status" value="2"/>
</dbReference>
<dbReference type="RefSeq" id="WP_103913618.1">
    <property type="nucleotide sequence ID" value="NZ_FNUS01000003.1"/>
</dbReference>
<dbReference type="Gene3D" id="3.40.50.1860">
    <property type="match status" value="2"/>
</dbReference>
<gene>
    <name evidence="1" type="ORF">SAMN05421847_1659</name>
</gene>
<proteinExistence type="predicted"/>
<reference evidence="2" key="1">
    <citation type="submission" date="2016-10" db="EMBL/GenBank/DDBJ databases">
        <authorList>
            <person name="Varghese N."/>
            <person name="Submissions S."/>
        </authorList>
    </citation>
    <scope>NUCLEOTIDE SEQUENCE [LARGE SCALE GENOMIC DNA]</scope>
    <source>
        <strain evidence="2">DSM 21580</strain>
    </source>
</reference>
<evidence type="ECO:0000313" key="1">
    <source>
        <dbReference type="EMBL" id="SEG18485.1"/>
    </source>
</evidence>
<keyword evidence="2" id="KW-1185">Reference proteome</keyword>
<dbReference type="GO" id="GO:0016855">
    <property type="term" value="F:racemase and epimerase activity, acting on amino acids and derivatives"/>
    <property type="evidence" value="ECO:0007669"/>
    <property type="project" value="InterPro"/>
</dbReference>
<dbReference type="InterPro" id="IPR001920">
    <property type="entry name" value="Asp/Glu_race"/>
</dbReference>
<sequence length="220" mass="25397">MSSELPIKGVLGLGKESTNYYLQRIHQKYNEINGGFSTCPFILYQIDFQDVNPFLPNQFSVLKPKIEAYLKQIEDLGISKLIVPNITLHETLDLMHYRGEICHPVNLTIKYLKENYISKIVIFGTIYTMNSDYLKEKFSTENIKITQTSGEDQKWIDGFRKLVYDEKASESQIQYFQSLIKKYSQNQYVMIACTELSVFATKGNAKVLDMAELQIEAFLA</sequence>
<dbReference type="Proteomes" id="UP000236738">
    <property type="component" value="Unassembled WGS sequence"/>
</dbReference>
<protein>
    <submittedName>
        <fullName evidence="1">Aspartate racemase</fullName>
    </submittedName>
</protein>
<organism evidence="1 2">
    <name type="scientific">Halpernia humi</name>
    <dbReference type="NCBI Taxonomy" id="493375"/>
    <lineage>
        <taxon>Bacteria</taxon>
        <taxon>Pseudomonadati</taxon>
        <taxon>Bacteroidota</taxon>
        <taxon>Flavobacteriia</taxon>
        <taxon>Flavobacteriales</taxon>
        <taxon>Weeksellaceae</taxon>
        <taxon>Chryseobacterium group</taxon>
        <taxon>Halpernia</taxon>
    </lineage>
</organism>